<dbReference type="GO" id="GO:0005634">
    <property type="term" value="C:nucleus"/>
    <property type="evidence" value="ECO:0007669"/>
    <property type="project" value="UniProtKB-SubCell"/>
</dbReference>
<dbReference type="EMBL" id="CAGKOT010000003">
    <property type="protein sequence ID" value="CAB5325010.1"/>
    <property type="molecule type" value="Genomic_DNA"/>
</dbReference>
<evidence type="ECO:0000256" key="3">
    <source>
        <dbReference type="ARBA" id="ARBA00022771"/>
    </source>
</evidence>
<evidence type="ECO:0000256" key="1">
    <source>
        <dbReference type="ARBA" id="ARBA00004123"/>
    </source>
</evidence>
<dbReference type="AlphaFoldDB" id="A0A916E115"/>
<dbReference type="Proteomes" id="UP000684084">
    <property type="component" value="Unassembled WGS sequence"/>
</dbReference>
<evidence type="ECO:0000256" key="2">
    <source>
        <dbReference type="ARBA" id="ARBA00022723"/>
    </source>
</evidence>
<evidence type="ECO:0000256" key="5">
    <source>
        <dbReference type="ARBA" id="ARBA00023242"/>
    </source>
</evidence>
<feature type="region of interest" description="Disordered" evidence="6">
    <location>
        <begin position="440"/>
        <end position="469"/>
    </location>
</feature>
<comment type="caution">
    <text evidence="7">The sequence shown here is derived from an EMBL/GenBank/DDBJ whole genome shotgun (WGS) entry which is preliminary data.</text>
</comment>
<feature type="region of interest" description="Disordered" evidence="6">
    <location>
        <begin position="539"/>
        <end position="562"/>
    </location>
</feature>
<dbReference type="InterPro" id="IPR052035">
    <property type="entry name" value="ZnF_BED_domain_contain"/>
</dbReference>
<dbReference type="VEuPathDB" id="FungiDB:RhiirFUN_005794"/>
<reference evidence="7" key="1">
    <citation type="submission" date="2020-05" db="EMBL/GenBank/DDBJ databases">
        <authorList>
            <person name="Rincon C."/>
            <person name="Sanders R I."/>
            <person name="Robbins C."/>
            <person name="Chaturvedi A."/>
        </authorList>
    </citation>
    <scope>NUCLEOTIDE SEQUENCE</scope>
    <source>
        <strain evidence="7">CHB12</strain>
    </source>
</reference>
<name>A0A916E115_9GLOM</name>
<comment type="subcellular location">
    <subcellularLocation>
        <location evidence="1">Nucleus</location>
    </subcellularLocation>
</comment>
<evidence type="ECO:0000313" key="7">
    <source>
        <dbReference type="EMBL" id="CAB5325010.1"/>
    </source>
</evidence>
<evidence type="ECO:0000256" key="6">
    <source>
        <dbReference type="SAM" id="MobiDB-lite"/>
    </source>
</evidence>
<feature type="compositionally biased region" description="Acidic residues" evidence="6">
    <location>
        <begin position="442"/>
        <end position="460"/>
    </location>
</feature>
<dbReference type="PANTHER" id="PTHR46481">
    <property type="entry name" value="ZINC FINGER BED DOMAIN-CONTAINING PROTEIN 4"/>
    <property type="match status" value="1"/>
</dbReference>
<gene>
    <name evidence="7" type="ORF">CHRIB12_LOCUS2512</name>
</gene>
<evidence type="ECO:0000313" key="8">
    <source>
        <dbReference type="Proteomes" id="UP000684084"/>
    </source>
</evidence>
<evidence type="ECO:0000256" key="4">
    <source>
        <dbReference type="ARBA" id="ARBA00022833"/>
    </source>
</evidence>
<dbReference type="VEuPathDB" id="FungiDB:RhiirFUN_010453"/>
<keyword evidence="4" id="KW-0862">Zinc</keyword>
<evidence type="ECO:0008006" key="9">
    <source>
        <dbReference type="Google" id="ProtNLM"/>
    </source>
</evidence>
<keyword evidence="3" id="KW-0863">Zinc-finger</keyword>
<sequence>MKAKSSRKKRSWTWDYFEKVDIKEQASDKGEVLKRCKLTDAKGNKCGTLYINDGSTGNAINHLLNEHEILKEGKINKNQTTLPAVIQAYKHKESRQCELRQFLTDWIIKDLQLLYVVQSPSFWRLISKLDPAFIMPDEKGIKKVIYKAYKFTMPALIEKIKDDAKSVSITTDMWTARNGQEYIGVTCSYIDTKFNLNEITLTVNYVRYPHTAQHVAESLEEVFNEWNLRDKVFTITTDNAANIKKAIASMSNIRWQGCSAHTLQLIVGKALVPVKALIMRVKRLIEFFMRPKQSERLEDIQKKYPNANLENDELLDEAEKETIDVKDTAKYLQLINDVSTRWNSSYLAWVHLLYLKGWIKILFNVLLCNMDLDSKKDAKRLKQIMITDDEWDLIADLTEVLSTFADATEDLGGSKYVTNSMRTPMLMEIIKTVTTDLANNQDSDEEEDDAFENNDAEEGQDSTQNSKINEPINTFGLLDEVKSKLYKNIKKYYPTLFTESLIPSILDPRFKKLDFSPEAQKIETKRHLQELFNNEKVNYQNNQASSSTQSTTQSKSSKKRKTLMARLSKANVVVINEIEEYL</sequence>
<feature type="compositionally biased region" description="Low complexity" evidence="6">
    <location>
        <begin position="545"/>
        <end position="555"/>
    </location>
</feature>
<dbReference type="PANTHER" id="PTHR46481:SF10">
    <property type="entry name" value="ZINC FINGER BED DOMAIN-CONTAINING PROTEIN 39"/>
    <property type="match status" value="1"/>
</dbReference>
<protein>
    <recommendedName>
        <fullName evidence="9">Zinc finger bed domain-containing protein 1-like</fullName>
    </recommendedName>
</protein>
<dbReference type="OrthoDB" id="2386001at2759"/>
<keyword evidence="5" id="KW-0539">Nucleus</keyword>
<proteinExistence type="predicted"/>
<keyword evidence="2" id="KW-0479">Metal-binding</keyword>
<organism evidence="7 8">
    <name type="scientific">Rhizophagus irregularis</name>
    <dbReference type="NCBI Taxonomy" id="588596"/>
    <lineage>
        <taxon>Eukaryota</taxon>
        <taxon>Fungi</taxon>
        <taxon>Fungi incertae sedis</taxon>
        <taxon>Mucoromycota</taxon>
        <taxon>Glomeromycotina</taxon>
        <taxon>Glomeromycetes</taxon>
        <taxon>Glomerales</taxon>
        <taxon>Glomeraceae</taxon>
        <taxon>Rhizophagus</taxon>
    </lineage>
</organism>
<dbReference type="GO" id="GO:0008270">
    <property type="term" value="F:zinc ion binding"/>
    <property type="evidence" value="ECO:0007669"/>
    <property type="project" value="UniProtKB-KW"/>
</dbReference>
<accession>A0A916E115</accession>